<organism evidence="1 2">
    <name type="scientific">Trifolium medium</name>
    <dbReference type="NCBI Taxonomy" id="97028"/>
    <lineage>
        <taxon>Eukaryota</taxon>
        <taxon>Viridiplantae</taxon>
        <taxon>Streptophyta</taxon>
        <taxon>Embryophyta</taxon>
        <taxon>Tracheophyta</taxon>
        <taxon>Spermatophyta</taxon>
        <taxon>Magnoliopsida</taxon>
        <taxon>eudicotyledons</taxon>
        <taxon>Gunneridae</taxon>
        <taxon>Pentapetalae</taxon>
        <taxon>rosids</taxon>
        <taxon>fabids</taxon>
        <taxon>Fabales</taxon>
        <taxon>Fabaceae</taxon>
        <taxon>Papilionoideae</taxon>
        <taxon>50 kb inversion clade</taxon>
        <taxon>NPAAA clade</taxon>
        <taxon>Hologalegina</taxon>
        <taxon>IRL clade</taxon>
        <taxon>Trifolieae</taxon>
        <taxon>Trifolium</taxon>
    </lineage>
</organism>
<comment type="caution">
    <text evidence="1">The sequence shown here is derived from an EMBL/GenBank/DDBJ whole genome shotgun (WGS) entry which is preliminary data.</text>
</comment>
<reference evidence="1 2" key="1">
    <citation type="journal article" date="2018" name="Front. Plant Sci.">
        <title>Red Clover (Trifolium pratense) and Zigzag Clover (T. medium) - A Picture of Genomic Similarities and Differences.</title>
        <authorList>
            <person name="Dluhosova J."/>
            <person name="Istvanek J."/>
            <person name="Nedelnik J."/>
            <person name="Repkova J."/>
        </authorList>
    </citation>
    <scope>NUCLEOTIDE SEQUENCE [LARGE SCALE GENOMIC DNA]</scope>
    <source>
        <strain evidence="2">cv. 10/8</strain>
        <tissue evidence="1">Leaf</tissue>
    </source>
</reference>
<sequence>AGEGSIGEVSTSILYHLWPTYCVNHAFGGVCVVEFAAPGALDNRCDKGICGGENFTTYSLLLKRRFSHGKCMFRKGLEIHVIGEIHDLEGL</sequence>
<accession>A0A392RE43</accession>
<dbReference type="AlphaFoldDB" id="A0A392RE43"/>
<dbReference type="Proteomes" id="UP000265520">
    <property type="component" value="Unassembled WGS sequence"/>
</dbReference>
<dbReference type="EMBL" id="LXQA010218109">
    <property type="protein sequence ID" value="MCI34898.1"/>
    <property type="molecule type" value="Genomic_DNA"/>
</dbReference>
<proteinExistence type="predicted"/>
<name>A0A392RE43_9FABA</name>
<feature type="non-terminal residue" evidence="1">
    <location>
        <position position="1"/>
    </location>
</feature>
<evidence type="ECO:0000313" key="2">
    <source>
        <dbReference type="Proteomes" id="UP000265520"/>
    </source>
</evidence>
<evidence type="ECO:0000313" key="1">
    <source>
        <dbReference type="EMBL" id="MCI34898.1"/>
    </source>
</evidence>
<protein>
    <submittedName>
        <fullName evidence="1">Uncharacterized protein</fullName>
    </submittedName>
</protein>
<keyword evidence="2" id="KW-1185">Reference proteome</keyword>